<dbReference type="SUPFAM" id="SSF48008">
    <property type="entry name" value="GntR ligand-binding domain-like"/>
    <property type="match status" value="1"/>
</dbReference>
<dbReference type="InterPro" id="IPR036388">
    <property type="entry name" value="WH-like_DNA-bd_sf"/>
</dbReference>
<name>A0A7T6Z9T5_9BACI</name>
<dbReference type="CDD" id="cd07377">
    <property type="entry name" value="WHTH_GntR"/>
    <property type="match status" value="1"/>
</dbReference>
<evidence type="ECO:0000256" key="3">
    <source>
        <dbReference type="ARBA" id="ARBA00023163"/>
    </source>
</evidence>
<evidence type="ECO:0000313" key="6">
    <source>
        <dbReference type="Proteomes" id="UP000595349"/>
    </source>
</evidence>
<accession>A0A7T6Z9T5</accession>
<dbReference type="GO" id="GO:0003700">
    <property type="term" value="F:DNA-binding transcription factor activity"/>
    <property type="evidence" value="ECO:0007669"/>
    <property type="project" value="InterPro"/>
</dbReference>
<reference evidence="5 6" key="1">
    <citation type="submission" date="2020-06" db="EMBL/GenBank/DDBJ databases">
        <title>Genomic analysis of Salicibibacter sp. NKC21-4.</title>
        <authorList>
            <person name="Oh Y.J."/>
        </authorList>
    </citation>
    <scope>NUCLEOTIDE SEQUENCE [LARGE SCALE GENOMIC DNA]</scope>
    <source>
        <strain evidence="5 6">NKC21-4</strain>
    </source>
</reference>
<protein>
    <submittedName>
        <fullName evidence="5">GntR family transcriptional regulator</fullName>
    </submittedName>
</protein>
<dbReference type="PANTHER" id="PTHR43537">
    <property type="entry name" value="TRANSCRIPTIONAL REGULATOR, GNTR FAMILY"/>
    <property type="match status" value="1"/>
</dbReference>
<organism evidence="5 6">
    <name type="scientific">Salicibibacter cibi</name>
    <dbReference type="NCBI Taxonomy" id="2743001"/>
    <lineage>
        <taxon>Bacteria</taxon>
        <taxon>Bacillati</taxon>
        <taxon>Bacillota</taxon>
        <taxon>Bacilli</taxon>
        <taxon>Bacillales</taxon>
        <taxon>Bacillaceae</taxon>
        <taxon>Salicibibacter</taxon>
    </lineage>
</organism>
<keyword evidence="2" id="KW-0238">DNA-binding</keyword>
<sequence>MTGGNNVEHSINKDALSHQIVDNITEQIISGELKPGDKLVEKNYADAYGISRAPIRDALYILKLEGLVEKMPRKGAIVREYTQTEIFDLLEIRNFLESLAMNRIATFGINDHILKQMNEKLEDMQSEQNPVKYSKLNHLFHQSIIDMSKSQMIQDMYRRLGIPLLMIQTASFSKEGNIDKSVEEHRLLVSYLYNDKLTNAHQLLERHNADVLEGYR</sequence>
<dbReference type="Gene3D" id="1.10.10.10">
    <property type="entry name" value="Winged helix-like DNA-binding domain superfamily/Winged helix DNA-binding domain"/>
    <property type="match status" value="1"/>
</dbReference>
<dbReference type="AlphaFoldDB" id="A0A7T6Z9T5"/>
<dbReference type="InterPro" id="IPR008920">
    <property type="entry name" value="TF_FadR/GntR_C"/>
</dbReference>
<dbReference type="SUPFAM" id="SSF46785">
    <property type="entry name" value="Winged helix' DNA-binding domain"/>
    <property type="match status" value="1"/>
</dbReference>
<evidence type="ECO:0000256" key="1">
    <source>
        <dbReference type="ARBA" id="ARBA00023015"/>
    </source>
</evidence>
<evidence type="ECO:0000313" key="5">
    <source>
        <dbReference type="EMBL" id="QQK79347.1"/>
    </source>
</evidence>
<keyword evidence="1" id="KW-0805">Transcription regulation</keyword>
<dbReference type="InterPro" id="IPR036390">
    <property type="entry name" value="WH_DNA-bd_sf"/>
</dbReference>
<dbReference type="PROSITE" id="PS50949">
    <property type="entry name" value="HTH_GNTR"/>
    <property type="match status" value="1"/>
</dbReference>
<dbReference type="Pfam" id="PF07729">
    <property type="entry name" value="FCD"/>
    <property type="match status" value="1"/>
</dbReference>
<dbReference type="PANTHER" id="PTHR43537:SF45">
    <property type="entry name" value="GNTR FAMILY REGULATORY PROTEIN"/>
    <property type="match status" value="1"/>
</dbReference>
<keyword evidence="3" id="KW-0804">Transcription</keyword>
<dbReference type="GO" id="GO:0003677">
    <property type="term" value="F:DNA binding"/>
    <property type="evidence" value="ECO:0007669"/>
    <property type="project" value="UniProtKB-KW"/>
</dbReference>
<dbReference type="KEGG" id="scib:HUG20_05210"/>
<dbReference type="Proteomes" id="UP000595349">
    <property type="component" value="Chromosome"/>
</dbReference>
<evidence type="ECO:0000256" key="2">
    <source>
        <dbReference type="ARBA" id="ARBA00023125"/>
    </source>
</evidence>
<feature type="domain" description="HTH gntR-type" evidence="4">
    <location>
        <begin position="14"/>
        <end position="81"/>
    </location>
</feature>
<dbReference type="Pfam" id="PF00392">
    <property type="entry name" value="GntR"/>
    <property type="match status" value="1"/>
</dbReference>
<dbReference type="InterPro" id="IPR000524">
    <property type="entry name" value="Tscrpt_reg_HTH_GntR"/>
</dbReference>
<dbReference type="EMBL" id="CP054706">
    <property type="protein sequence ID" value="QQK79347.1"/>
    <property type="molecule type" value="Genomic_DNA"/>
</dbReference>
<dbReference type="SMART" id="SM00345">
    <property type="entry name" value="HTH_GNTR"/>
    <property type="match status" value="1"/>
</dbReference>
<dbReference type="Gene3D" id="1.20.120.530">
    <property type="entry name" value="GntR ligand-binding domain-like"/>
    <property type="match status" value="1"/>
</dbReference>
<keyword evidence="6" id="KW-1185">Reference proteome</keyword>
<proteinExistence type="predicted"/>
<gene>
    <name evidence="5" type="ORF">HUG20_05210</name>
</gene>
<evidence type="ECO:0000259" key="4">
    <source>
        <dbReference type="PROSITE" id="PS50949"/>
    </source>
</evidence>
<dbReference type="InterPro" id="IPR011711">
    <property type="entry name" value="GntR_C"/>
</dbReference>